<gene>
    <name evidence="3" type="primary">LOC112464433</name>
</gene>
<proteinExistence type="predicted"/>
<reference evidence="3" key="1">
    <citation type="submission" date="2025-08" db="UniProtKB">
        <authorList>
            <consortium name="RefSeq"/>
        </authorList>
    </citation>
    <scope>IDENTIFICATION</scope>
    <source>
        <tissue evidence="3">Whole body</tissue>
    </source>
</reference>
<feature type="region of interest" description="Disordered" evidence="1">
    <location>
        <begin position="250"/>
        <end position="269"/>
    </location>
</feature>
<accession>A0A6J1R2Z8</accession>
<dbReference type="OrthoDB" id="6617422at2759"/>
<dbReference type="GeneID" id="112464433"/>
<evidence type="ECO:0000313" key="2">
    <source>
        <dbReference type="Proteomes" id="UP000504618"/>
    </source>
</evidence>
<keyword evidence="2" id="KW-1185">Reference proteome</keyword>
<dbReference type="RefSeq" id="XP_024887175.1">
    <property type="nucleotide sequence ID" value="XM_025031407.1"/>
</dbReference>
<dbReference type="Proteomes" id="UP000504618">
    <property type="component" value="Unplaced"/>
</dbReference>
<evidence type="ECO:0000313" key="3">
    <source>
        <dbReference type="RefSeq" id="XP_024887175.1"/>
    </source>
</evidence>
<dbReference type="AlphaFoldDB" id="A0A6J1R2Z8"/>
<sequence length="409" mass="48283">MLYRRAAAFLMIQIRVLQTISHAIDMRDMKVFEIALDDVTYDEESENEMIQPGDLADLKPLVEDEGRYGPLHSHVKYYNERNAEGKKQYSDVFFYLRSHTKEIFNLEQENKPFVAGFKHNLDKYFFKTTKQSVDVTSIKTINHIESEKNKRNAQIFKKLQNYKKSTTNVATDKSVKGVVRVKREETTNHYETTLNEEMDFFQVIRNRNVTTEEMETTAGYLAKTPETYTQYNLYEYDQETMSDATKNLLDQSSISERSSTLADNESSHEESYDYERFKMEYEQQLEYDIKEGKILNYTDNEKKEPLKNTLKGALKRIMDLKRPKNCTKEELSQIGIKAIECLLYDYQRAKDITTAKLILSRTWMVLLLFPLQVLFSTKKDYTCQTILRNESTWYFRQGLKKSERCERAC</sequence>
<evidence type="ECO:0000256" key="1">
    <source>
        <dbReference type="SAM" id="MobiDB-lite"/>
    </source>
</evidence>
<protein>
    <submittedName>
        <fullName evidence="3">Uncharacterized protein LOC112464433</fullName>
    </submittedName>
</protein>
<organism evidence="2 3">
    <name type="scientific">Temnothorax curvispinosus</name>
    <dbReference type="NCBI Taxonomy" id="300111"/>
    <lineage>
        <taxon>Eukaryota</taxon>
        <taxon>Metazoa</taxon>
        <taxon>Ecdysozoa</taxon>
        <taxon>Arthropoda</taxon>
        <taxon>Hexapoda</taxon>
        <taxon>Insecta</taxon>
        <taxon>Pterygota</taxon>
        <taxon>Neoptera</taxon>
        <taxon>Endopterygota</taxon>
        <taxon>Hymenoptera</taxon>
        <taxon>Apocrita</taxon>
        <taxon>Aculeata</taxon>
        <taxon>Formicoidea</taxon>
        <taxon>Formicidae</taxon>
        <taxon>Myrmicinae</taxon>
        <taxon>Temnothorax</taxon>
    </lineage>
</organism>
<name>A0A6J1R2Z8_9HYME</name>
<feature type="compositionally biased region" description="Polar residues" evidence="1">
    <location>
        <begin position="250"/>
        <end position="264"/>
    </location>
</feature>